<comment type="caution">
    <text evidence="2">The sequence shown here is derived from an EMBL/GenBank/DDBJ whole genome shotgun (WGS) entry which is preliminary data.</text>
</comment>
<dbReference type="NCBIfam" id="TIGR01444">
    <property type="entry name" value="fkbM_fam"/>
    <property type="match status" value="1"/>
</dbReference>
<proteinExistence type="predicted"/>
<dbReference type="RefSeq" id="WP_203854184.1">
    <property type="nucleotide sequence ID" value="NZ_BAAAVW010000025.1"/>
</dbReference>
<dbReference type="PANTHER" id="PTHR34203:SF13">
    <property type="entry name" value="EXPRESSED PROTEIN"/>
    <property type="match status" value="1"/>
</dbReference>
<gene>
    <name evidence="2" type="ORF">Dsi01nite_106360</name>
</gene>
<dbReference type="AlphaFoldDB" id="A0A919Q2C7"/>
<dbReference type="InterPro" id="IPR052514">
    <property type="entry name" value="SAM-dependent_MTase"/>
</dbReference>
<keyword evidence="3" id="KW-1185">Reference proteome</keyword>
<dbReference type="InterPro" id="IPR006342">
    <property type="entry name" value="FkbM_mtfrase"/>
</dbReference>
<dbReference type="Proteomes" id="UP000660611">
    <property type="component" value="Unassembled WGS sequence"/>
</dbReference>
<dbReference type="Gene3D" id="3.40.50.150">
    <property type="entry name" value="Vaccinia Virus protein VP39"/>
    <property type="match status" value="1"/>
</dbReference>
<evidence type="ECO:0000313" key="3">
    <source>
        <dbReference type="Proteomes" id="UP000660611"/>
    </source>
</evidence>
<dbReference type="PANTHER" id="PTHR34203">
    <property type="entry name" value="METHYLTRANSFERASE, FKBM FAMILY PROTEIN"/>
    <property type="match status" value="1"/>
</dbReference>
<dbReference type="Pfam" id="PF05050">
    <property type="entry name" value="Methyltransf_21"/>
    <property type="match status" value="1"/>
</dbReference>
<dbReference type="InterPro" id="IPR029063">
    <property type="entry name" value="SAM-dependent_MTases_sf"/>
</dbReference>
<feature type="domain" description="Methyltransferase FkbM" evidence="1">
    <location>
        <begin position="54"/>
        <end position="238"/>
    </location>
</feature>
<sequence length="262" mass="28318">MTAATPEPQRVALEDGRLIAVTNPQDVLVWPSLSEDSPYADGIDGLGAGDVVIDVGAHIGLTALYFTDRVPGVRVLAFEPARRTNAALADNAARLMPGVRVFDVALGAEPGTAELTFLPNHTMMATIVSNDADDDRNMTAVLGNFGVDDDTREHFWRDFRDGLQRYEVQVKTLGDVLDEEGITEVGLLKIDVERGELPVLRGLRAEQWAGVRRVVAEVHAVDGNLDAVVELLHQHGYSTKVFQEDVFVGGSVHIVAASRPGT</sequence>
<reference evidence="2" key="1">
    <citation type="submission" date="2021-01" db="EMBL/GenBank/DDBJ databases">
        <title>Whole genome shotgun sequence of Dactylosporangium siamense NBRC 106093.</title>
        <authorList>
            <person name="Komaki H."/>
            <person name="Tamura T."/>
        </authorList>
    </citation>
    <scope>NUCLEOTIDE SEQUENCE</scope>
    <source>
        <strain evidence="2">NBRC 106093</strain>
    </source>
</reference>
<accession>A0A919Q2C7</accession>
<dbReference type="SUPFAM" id="SSF53335">
    <property type="entry name" value="S-adenosyl-L-methionine-dependent methyltransferases"/>
    <property type="match status" value="1"/>
</dbReference>
<dbReference type="EMBL" id="BONQ01000183">
    <property type="protein sequence ID" value="GIG52595.1"/>
    <property type="molecule type" value="Genomic_DNA"/>
</dbReference>
<evidence type="ECO:0000259" key="1">
    <source>
        <dbReference type="Pfam" id="PF05050"/>
    </source>
</evidence>
<protein>
    <recommendedName>
        <fullName evidence="1">Methyltransferase FkbM domain-containing protein</fullName>
    </recommendedName>
</protein>
<name>A0A919Q2C7_9ACTN</name>
<evidence type="ECO:0000313" key="2">
    <source>
        <dbReference type="EMBL" id="GIG52595.1"/>
    </source>
</evidence>
<organism evidence="2 3">
    <name type="scientific">Dactylosporangium siamense</name>
    <dbReference type="NCBI Taxonomy" id="685454"/>
    <lineage>
        <taxon>Bacteria</taxon>
        <taxon>Bacillati</taxon>
        <taxon>Actinomycetota</taxon>
        <taxon>Actinomycetes</taxon>
        <taxon>Micromonosporales</taxon>
        <taxon>Micromonosporaceae</taxon>
        <taxon>Dactylosporangium</taxon>
    </lineage>
</organism>